<dbReference type="GO" id="GO:0005985">
    <property type="term" value="P:sucrose metabolic process"/>
    <property type="evidence" value="ECO:0007669"/>
    <property type="project" value="UniProtKB-UniPathway"/>
</dbReference>
<dbReference type="Gene3D" id="2.115.10.20">
    <property type="entry name" value="Glycosyl hydrolase domain, family 43"/>
    <property type="match status" value="1"/>
</dbReference>
<dbReference type="InterPro" id="IPR023296">
    <property type="entry name" value="Glyco_hydro_beta-prop_sf"/>
</dbReference>
<dbReference type="GO" id="GO:0004564">
    <property type="term" value="F:beta-fructofuranosidase activity"/>
    <property type="evidence" value="ECO:0007669"/>
    <property type="project" value="UniProtKB-EC"/>
</dbReference>
<dbReference type="InterPro" id="IPR001362">
    <property type="entry name" value="Glyco_hydro_32"/>
</dbReference>
<keyword evidence="9" id="KW-0119">Carbohydrate metabolism</keyword>
<evidence type="ECO:0000256" key="2">
    <source>
        <dbReference type="ARBA" id="ARBA00009902"/>
    </source>
</evidence>
<dbReference type="Pfam" id="PF08244">
    <property type="entry name" value="Glyco_hydro_32C"/>
    <property type="match status" value="1"/>
</dbReference>
<feature type="domain" description="Glycosyl hydrolase family 32 C-terminal" evidence="11">
    <location>
        <begin position="338"/>
        <end position="486"/>
    </location>
</feature>
<dbReference type="EMBL" id="JGZE01000019">
    <property type="protein sequence ID" value="KFI75050.1"/>
    <property type="molecule type" value="Genomic_DNA"/>
</dbReference>
<dbReference type="eggNOG" id="COG1621">
    <property type="taxonomic scope" value="Bacteria"/>
</dbReference>
<keyword evidence="9" id="KW-0963">Cytoplasm</keyword>
<dbReference type="CDD" id="cd08996">
    <property type="entry name" value="GH32_FFase"/>
    <property type="match status" value="1"/>
</dbReference>
<organism evidence="12 13">
    <name type="scientific">Bifidobacterium mongoliense DSM 21395</name>
    <dbReference type="NCBI Taxonomy" id="1437603"/>
    <lineage>
        <taxon>Bacteria</taxon>
        <taxon>Bacillati</taxon>
        <taxon>Actinomycetota</taxon>
        <taxon>Actinomycetes</taxon>
        <taxon>Bifidobacteriales</taxon>
        <taxon>Bifidobacteriaceae</taxon>
        <taxon>Bifidobacterium</taxon>
    </lineage>
</organism>
<dbReference type="UniPathway" id="UPA00238"/>
<accession>A0A087BVK0</accession>
<proteinExistence type="inferred from homology"/>
<dbReference type="OrthoDB" id="9776657at2"/>
<evidence type="ECO:0000259" key="10">
    <source>
        <dbReference type="Pfam" id="PF00251"/>
    </source>
</evidence>
<dbReference type="SUPFAM" id="SSF49899">
    <property type="entry name" value="Concanavalin A-like lectins/glucanases"/>
    <property type="match status" value="1"/>
</dbReference>
<evidence type="ECO:0000256" key="5">
    <source>
        <dbReference type="ARBA" id="ARBA00022801"/>
    </source>
</evidence>
<dbReference type="InterPro" id="IPR013320">
    <property type="entry name" value="ConA-like_dom_sf"/>
</dbReference>
<evidence type="ECO:0000313" key="12">
    <source>
        <dbReference type="EMBL" id="KFI75050.1"/>
    </source>
</evidence>
<evidence type="ECO:0000256" key="4">
    <source>
        <dbReference type="ARBA" id="ARBA00019623"/>
    </source>
</evidence>
<dbReference type="Gene3D" id="2.60.120.560">
    <property type="entry name" value="Exo-inulinase, domain 1"/>
    <property type="match status" value="1"/>
</dbReference>
<protein>
    <recommendedName>
        <fullName evidence="4 8">Sucrose-6-phosphate hydrolase</fullName>
        <ecNumber evidence="3 8">3.2.1.26</ecNumber>
    </recommendedName>
    <alternativeName>
        <fullName evidence="7 9">Invertase</fullName>
    </alternativeName>
</protein>
<dbReference type="SUPFAM" id="SSF75005">
    <property type="entry name" value="Arabinanase/levansucrase/invertase"/>
    <property type="match status" value="1"/>
</dbReference>
<keyword evidence="6 8" id="KW-0326">Glycosidase</keyword>
<comment type="subcellular location">
    <subcellularLocation>
        <location evidence="9">Cytoplasm</location>
    </subcellularLocation>
</comment>
<dbReference type="InterPro" id="IPR051214">
    <property type="entry name" value="GH32_Enzymes"/>
</dbReference>
<comment type="pathway">
    <text evidence="1 9">Glycan biosynthesis; sucrose metabolism.</text>
</comment>
<evidence type="ECO:0000256" key="9">
    <source>
        <dbReference type="RuleBase" id="RU365015"/>
    </source>
</evidence>
<comment type="similarity">
    <text evidence="2 8">Belongs to the glycosyl hydrolase 32 family.</text>
</comment>
<evidence type="ECO:0000256" key="6">
    <source>
        <dbReference type="ARBA" id="ARBA00023295"/>
    </source>
</evidence>
<dbReference type="PANTHER" id="PTHR43101:SF1">
    <property type="entry name" value="BETA-FRUCTOSIDASE"/>
    <property type="match status" value="1"/>
</dbReference>
<dbReference type="NCBIfam" id="TIGR01322">
    <property type="entry name" value="scrB_fam"/>
    <property type="match status" value="1"/>
</dbReference>
<evidence type="ECO:0000313" key="13">
    <source>
        <dbReference type="Proteomes" id="UP000029082"/>
    </source>
</evidence>
<evidence type="ECO:0000259" key="11">
    <source>
        <dbReference type="Pfam" id="PF08244"/>
    </source>
</evidence>
<dbReference type="RefSeq" id="WP_033513654.1">
    <property type="nucleotide sequence ID" value="NZ_JDUO01000022.1"/>
</dbReference>
<dbReference type="Pfam" id="PF00251">
    <property type="entry name" value="Glyco_hydro_32N"/>
    <property type="match status" value="1"/>
</dbReference>
<dbReference type="EC" id="3.2.1.26" evidence="3 8"/>
<comment type="function">
    <text evidence="9">Enables the bacterium to metabolize sucrose as a sole carbon source.</text>
</comment>
<dbReference type="GO" id="GO:0005737">
    <property type="term" value="C:cytoplasm"/>
    <property type="evidence" value="ECO:0007669"/>
    <property type="project" value="UniProtKB-SubCell"/>
</dbReference>
<comment type="caution">
    <text evidence="12">The sequence shown here is derived from an EMBL/GenBank/DDBJ whole genome shotgun (WGS) entry which is preliminary data.</text>
</comment>
<name>A0A087BVK0_9BIFI</name>
<dbReference type="InterPro" id="IPR013189">
    <property type="entry name" value="Glyco_hydro_32_C"/>
</dbReference>
<sequence>MSLQLMQQSVQNAQRHIDAQAPAVSKSAMRQRYHFMAQCGWINDPNGLIYFRGQYHFFYQYNPYGSFWSEMYWGHAVSDDLLHWKYLPVALAPSESYDDHPQGGCFSGSAIEKDGRLYVIYTGTANHGNGFEQTQNVAWSDDGITFTKYEGNPVLEAPEVVPHDFFRDPKVWEHNGEYYLVCGAQKDGKAQALLYCSKDLLHWEFFNTLFESRGEWGYMWECPDFFKVKDKWVFLCSPMGAGERTTVYFVGDFDYETGTFTYTVTGEADWGFDFYAPQTFEDCNGRRLMVGWANCWDWMPFWKDWGPTCKEGWCGSFALPREVTLAEDNTLRFTPIKEVQSLRTSPRKEAEISIAQGDFRSFPVGDGVAFELKFDIDLRASNADTFTVVLRKGAEEHTDCTIDLRRAEVRIDRNHADHWSRGISRSALRLKNKEHIDVDIFSDQSSLEVFVDGGSVVHSLNVFASSSDNGLGFQCNGGNVQLNDIEGYGLNM</sequence>
<dbReference type="InterPro" id="IPR013148">
    <property type="entry name" value="Glyco_hydro_32_N"/>
</dbReference>
<comment type="catalytic activity">
    <reaction evidence="8">
        <text>Hydrolysis of terminal non-reducing beta-D-fructofuranoside residues in beta-D-fructofuranosides.</text>
        <dbReference type="EC" id="3.2.1.26"/>
    </reaction>
</comment>
<gene>
    <name evidence="12" type="ORF">BMON_1761</name>
</gene>
<dbReference type="GeneID" id="93095104"/>
<dbReference type="Proteomes" id="UP000029082">
    <property type="component" value="Unassembled WGS sequence"/>
</dbReference>
<evidence type="ECO:0000256" key="3">
    <source>
        <dbReference type="ARBA" id="ARBA00012758"/>
    </source>
</evidence>
<evidence type="ECO:0000256" key="8">
    <source>
        <dbReference type="RuleBase" id="RU362110"/>
    </source>
</evidence>
<evidence type="ECO:0000256" key="7">
    <source>
        <dbReference type="ARBA" id="ARBA00033367"/>
    </source>
</evidence>
<evidence type="ECO:0000256" key="1">
    <source>
        <dbReference type="ARBA" id="ARBA00004914"/>
    </source>
</evidence>
<keyword evidence="5 8" id="KW-0378">Hydrolase</keyword>
<dbReference type="STRING" id="1437603.GCA_000771525_00902"/>
<dbReference type="SMART" id="SM00640">
    <property type="entry name" value="Glyco_32"/>
    <property type="match status" value="1"/>
</dbReference>
<dbReference type="PANTHER" id="PTHR43101">
    <property type="entry name" value="BETA-FRUCTOSIDASE"/>
    <property type="match status" value="1"/>
</dbReference>
<reference evidence="12 13" key="1">
    <citation type="submission" date="2014-03" db="EMBL/GenBank/DDBJ databases">
        <title>Genomics of Bifidobacteria.</title>
        <authorList>
            <person name="Ventura M."/>
            <person name="Milani C."/>
            <person name="Lugli G.A."/>
        </authorList>
    </citation>
    <scope>NUCLEOTIDE SEQUENCE [LARGE SCALE GENOMIC DNA]</scope>
    <source>
        <strain evidence="12 13">DSM 21395</strain>
    </source>
</reference>
<dbReference type="InterPro" id="IPR006232">
    <property type="entry name" value="Suc6P_hydrolase"/>
</dbReference>
<keyword evidence="13" id="KW-1185">Reference proteome</keyword>
<dbReference type="AlphaFoldDB" id="A0A087BVK0"/>
<feature type="domain" description="Glycosyl hydrolase family 32 N-terminal" evidence="10">
    <location>
        <begin position="34"/>
        <end position="334"/>
    </location>
</feature>